<proteinExistence type="predicted"/>
<accession>A0A317G9Y8</accession>
<sequence>MRSEISIGNQDFAAIIENNYFYVDKTEFIKSWWESGDVVTLITRPRRFGKTLNLSMMEHFFSNKYQDGVNLFKNLDIWKHREYQKLANQYPVIFLSFASVKGTSFETARQQIIQQIVGLYRNYNHILDAPFITQMDRSFWNMVSYDMNDAIATDAIRFLCEMLCKYYERKVLIFMDEYDTPIQEAYVDGFWNEMTGFVRNLFNATFKTNRYLERAILTGITRISKESIFSDLNNLKVDTITNARYENDFGFTEKEVREALSNYDMEDSFSDVKKWYDGFKIGSKADIYNPWSVTQYLDSGKLDDYWANTSENSLIDKLIKESGVNVKTAVESLLKGEAVEALIDDEIVFNLIDKNESGIFSLLLAAGYLRVVDVLQEQGVRKKYSVALTNLEVKHTFDDMIKRWFEGDNVGYNDFIKALLQNDVKYMNRFMNDIALNTFSVFDVGKGVSNRREPERFYHGFVLGLMVDLADKYLITSNRESGFGRYDVCLEPKEKSDPAYVIEFKVHDCEDEKDLQETVKKALKQIEDKNYDAALISRGVNKDRIFHYGFAFEGKKVLIG</sequence>
<evidence type="ECO:0000313" key="3">
    <source>
        <dbReference type="Proteomes" id="UP000245488"/>
    </source>
</evidence>
<feature type="domain" description="AAA-ATPase-like" evidence="1">
    <location>
        <begin position="7"/>
        <end position="229"/>
    </location>
</feature>
<dbReference type="EMBL" id="NXNG01000001">
    <property type="protein sequence ID" value="PWT29512.1"/>
    <property type="molecule type" value="Genomic_DNA"/>
</dbReference>
<organism evidence="2 3">
    <name type="scientific">Butyrivibrio fibrisolvens</name>
    <dbReference type="NCBI Taxonomy" id="831"/>
    <lineage>
        <taxon>Bacteria</taxon>
        <taxon>Bacillati</taxon>
        <taxon>Bacillota</taxon>
        <taxon>Clostridia</taxon>
        <taxon>Lachnospirales</taxon>
        <taxon>Lachnospiraceae</taxon>
        <taxon>Butyrivibrio</taxon>
    </lineage>
</organism>
<dbReference type="Pfam" id="PF08011">
    <property type="entry name" value="PDDEXK_9"/>
    <property type="match status" value="1"/>
</dbReference>
<evidence type="ECO:0000259" key="1">
    <source>
        <dbReference type="Pfam" id="PF09820"/>
    </source>
</evidence>
<keyword evidence="3" id="KW-1185">Reference proteome</keyword>
<comment type="caution">
    <text evidence="2">The sequence shown here is derived from an EMBL/GenBank/DDBJ whole genome shotgun (WGS) entry which is preliminary data.</text>
</comment>
<gene>
    <name evidence="2" type="ORF">CPT75_20310</name>
</gene>
<dbReference type="InterPro" id="IPR018631">
    <property type="entry name" value="AAA-ATPase-like_dom"/>
</dbReference>
<reference evidence="2 3" key="1">
    <citation type="submission" date="2017-09" db="EMBL/GenBank/DDBJ databases">
        <title>High-quality draft genome sequence of Butyrivibrio fibrisolvens INBov1, isolated from cow rumen.</title>
        <authorList>
            <person name="Rodriguez Hernaez J."/>
            <person name="Rivarola M."/>
            <person name="Paniego N."/>
            <person name="Cravero S."/>
            <person name="Ceron Cucchi M."/>
            <person name="Martinez M.C."/>
        </authorList>
    </citation>
    <scope>NUCLEOTIDE SEQUENCE [LARGE SCALE GENOMIC DNA]</scope>
    <source>
        <strain evidence="2 3">INBov1</strain>
    </source>
</reference>
<dbReference type="PANTHER" id="PTHR34825">
    <property type="entry name" value="CONSERVED PROTEIN, WITH A WEAK D-GALACTARATE DEHYDRATASE/ALTRONATE HYDROLASE DOMAIN"/>
    <property type="match status" value="1"/>
</dbReference>
<dbReference type="Proteomes" id="UP000245488">
    <property type="component" value="Chromosome"/>
</dbReference>
<dbReference type="Pfam" id="PF09820">
    <property type="entry name" value="AAA-ATPase_like"/>
    <property type="match status" value="1"/>
</dbReference>
<protein>
    <recommendedName>
        <fullName evidence="1">AAA-ATPase-like domain-containing protein</fullName>
    </recommendedName>
</protein>
<name>A0A317G9Y8_BUTFI</name>
<dbReference type="PANTHER" id="PTHR34825:SF1">
    <property type="entry name" value="AAA-ATPASE-LIKE DOMAIN-CONTAINING PROTEIN"/>
    <property type="match status" value="1"/>
</dbReference>
<dbReference type="InterPro" id="IPR012547">
    <property type="entry name" value="PDDEXK_9"/>
</dbReference>
<evidence type="ECO:0000313" key="2">
    <source>
        <dbReference type="EMBL" id="PWT29512.1"/>
    </source>
</evidence>
<dbReference type="AlphaFoldDB" id="A0A317G9Y8"/>